<proteinExistence type="inferred from homology"/>
<evidence type="ECO:0000256" key="1">
    <source>
        <dbReference type="ARBA" id="ARBA00010699"/>
    </source>
</evidence>
<sequence>MKCAEREGHMNKRIVFMGTASFSKEVLEMLIKENYNIVGVVTQPDRPVGRKKILTSSDVKTVALEHNIPVVQPERIKKDYQGVLDLKPDLIITAAYGQIVPTAVLDAPELGCINVHASLLPRHRGGAPVHRAIIENDEKTGVTIMYMAEKMDAGDIISQSETPISDEDTVGILYDRLAVMGAELLKETLPSILEGTNKRIPQDPELVTISPIISREDERLDWNHSTRDIFNKVRGLNPWPGCFTTYQGTRVKLWSGKIHQCENAMRHHGQEDNGTIVKIFKDAIGVKAEDGIYLITELQVAGKKRMSVQDYLNGKSIFEVGQKFE</sequence>
<dbReference type="FunFam" id="3.40.50.12230:FF:000001">
    <property type="entry name" value="Methionyl-tRNA formyltransferase"/>
    <property type="match status" value="1"/>
</dbReference>
<dbReference type="InterPro" id="IPR011034">
    <property type="entry name" value="Formyl_transferase-like_C_sf"/>
</dbReference>
<evidence type="ECO:0000313" key="8">
    <source>
        <dbReference type="EMBL" id="KRN49701.1"/>
    </source>
</evidence>
<evidence type="ECO:0000256" key="3">
    <source>
        <dbReference type="ARBA" id="ARBA00022679"/>
    </source>
</evidence>
<dbReference type="Gene3D" id="3.40.50.12230">
    <property type="match status" value="1"/>
</dbReference>
<accession>A0A0R2HHC9</accession>
<reference evidence="8 9" key="1">
    <citation type="journal article" date="2015" name="Genome Announc.">
        <title>Expanding the biotechnology potential of lactobacilli through comparative genomics of 213 strains and associated genera.</title>
        <authorList>
            <person name="Sun Z."/>
            <person name="Harris H.M."/>
            <person name="McCann A."/>
            <person name="Guo C."/>
            <person name="Argimon S."/>
            <person name="Zhang W."/>
            <person name="Yang X."/>
            <person name="Jeffery I.B."/>
            <person name="Cooney J.C."/>
            <person name="Kagawa T.F."/>
            <person name="Liu W."/>
            <person name="Song Y."/>
            <person name="Salvetti E."/>
            <person name="Wrobel A."/>
            <person name="Rasinkangas P."/>
            <person name="Parkhill J."/>
            <person name="Rea M.C."/>
            <person name="O'Sullivan O."/>
            <person name="Ritari J."/>
            <person name="Douillard F.P."/>
            <person name="Paul Ross R."/>
            <person name="Yang R."/>
            <person name="Briner A.E."/>
            <person name="Felis G.E."/>
            <person name="de Vos W.M."/>
            <person name="Barrangou R."/>
            <person name="Klaenhammer T.R."/>
            <person name="Caufield P.W."/>
            <person name="Cui Y."/>
            <person name="Zhang H."/>
            <person name="O'Toole P.W."/>
        </authorList>
    </citation>
    <scope>NUCLEOTIDE SEQUENCE [LARGE SCALE GENOMIC DNA]</scope>
    <source>
        <strain evidence="8 9">DSM 20405</strain>
    </source>
</reference>
<evidence type="ECO:0000256" key="4">
    <source>
        <dbReference type="ARBA" id="ARBA00022917"/>
    </source>
</evidence>
<dbReference type="InterPro" id="IPR041711">
    <property type="entry name" value="Met-tRNA-FMT_N"/>
</dbReference>
<dbReference type="InterPro" id="IPR002376">
    <property type="entry name" value="Formyl_transf_N"/>
</dbReference>
<gene>
    <name evidence="5" type="primary">fmt</name>
    <name evidence="8" type="ORF">IV49_GL000881</name>
</gene>
<dbReference type="InterPro" id="IPR005793">
    <property type="entry name" value="Formyl_trans_C"/>
</dbReference>
<comment type="catalytic activity">
    <reaction evidence="5">
        <text>L-methionyl-tRNA(fMet) + (6R)-10-formyltetrahydrofolate = N-formyl-L-methionyl-tRNA(fMet) + (6S)-5,6,7,8-tetrahydrofolate + H(+)</text>
        <dbReference type="Rhea" id="RHEA:24380"/>
        <dbReference type="Rhea" id="RHEA-COMP:9952"/>
        <dbReference type="Rhea" id="RHEA-COMP:9953"/>
        <dbReference type="ChEBI" id="CHEBI:15378"/>
        <dbReference type="ChEBI" id="CHEBI:57453"/>
        <dbReference type="ChEBI" id="CHEBI:78530"/>
        <dbReference type="ChEBI" id="CHEBI:78844"/>
        <dbReference type="ChEBI" id="CHEBI:195366"/>
        <dbReference type="EC" id="2.1.2.9"/>
    </reaction>
</comment>
<comment type="function">
    <text evidence="5">Attaches a formyl group to the free amino group of methionyl-tRNA(fMet). The formyl group appears to play a dual role in the initiator identity of N-formylmethionyl-tRNA by promoting its recognition by IF2 and preventing the misappropriation of this tRNA by the elongation apparatus.</text>
</comment>
<feature type="domain" description="Formyl transferase N-terminal" evidence="6">
    <location>
        <begin position="12"/>
        <end position="188"/>
    </location>
</feature>
<evidence type="ECO:0000256" key="5">
    <source>
        <dbReference type="HAMAP-Rule" id="MF_00182"/>
    </source>
</evidence>
<dbReference type="CDD" id="cd08646">
    <property type="entry name" value="FMT_core_Met-tRNA-FMT_N"/>
    <property type="match status" value="1"/>
</dbReference>
<organism evidence="8 9">
    <name type="scientific">Kandleria vitulina DSM 20405</name>
    <dbReference type="NCBI Taxonomy" id="1410657"/>
    <lineage>
        <taxon>Bacteria</taxon>
        <taxon>Bacillati</taxon>
        <taxon>Bacillota</taxon>
        <taxon>Erysipelotrichia</taxon>
        <taxon>Erysipelotrichales</taxon>
        <taxon>Coprobacillaceae</taxon>
        <taxon>Kandleria</taxon>
    </lineage>
</organism>
<evidence type="ECO:0000259" key="6">
    <source>
        <dbReference type="Pfam" id="PF00551"/>
    </source>
</evidence>
<dbReference type="InterPro" id="IPR044135">
    <property type="entry name" value="Met-tRNA-FMT_C"/>
</dbReference>
<dbReference type="FunFam" id="3.40.50.170:FF:000004">
    <property type="entry name" value="Methionyl-tRNA formyltransferase"/>
    <property type="match status" value="1"/>
</dbReference>
<dbReference type="PATRIC" id="fig|1410657.5.peg.919"/>
<evidence type="ECO:0000259" key="7">
    <source>
        <dbReference type="Pfam" id="PF02911"/>
    </source>
</evidence>
<dbReference type="HAMAP" id="MF_00182">
    <property type="entry name" value="Formyl_trans"/>
    <property type="match status" value="1"/>
</dbReference>
<dbReference type="InterPro" id="IPR001555">
    <property type="entry name" value="GART_AS"/>
</dbReference>
<dbReference type="CDD" id="cd08704">
    <property type="entry name" value="Met_tRNA_FMT_C"/>
    <property type="match status" value="1"/>
</dbReference>
<dbReference type="Proteomes" id="UP000051841">
    <property type="component" value="Unassembled WGS sequence"/>
</dbReference>
<evidence type="ECO:0000313" key="9">
    <source>
        <dbReference type="Proteomes" id="UP000051841"/>
    </source>
</evidence>
<keyword evidence="9" id="KW-1185">Reference proteome</keyword>
<keyword evidence="4 5" id="KW-0648">Protein biosynthesis</keyword>
<feature type="domain" description="Formyl transferase C-terminal" evidence="7">
    <location>
        <begin position="213"/>
        <end position="315"/>
    </location>
</feature>
<dbReference type="GO" id="GO:0004479">
    <property type="term" value="F:methionyl-tRNA formyltransferase activity"/>
    <property type="evidence" value="ECO:0007669"/>
    <property type="project" value="UniProtKB-UniRule"/>
</dbReference>
<dbReference type="Pfam" id="PF02911">
    <property type="entry name" value="Formyl_trans_C"/>
    <property type="match status" value="1"/>
</dbReference>
<dbReference type="PANTHER" id="PTHR11138">
    <property type="entry name" value="METHIONYL-TRNA FORMYLTRANSFERASE"/>
    <property type="match status" value="1"/>
</dbReference>
<dbReference type="EC" id="2.1.2.9" evidence="2 5"/>
<dbReference type="InterPro" id="IPR036477">
    <property type="entry name" value="Formyl_transf_N_sf"/>
</dbReference>
<dbReference type="NCBIfam" id="TIGR00460">
    <property type="entry name" value="fmt"/>
    <property type="match status" value="1"/>
</dbReference>
<dbReference type="SUPFAM" id="SSF53328">
    <property type="entry name" value="Formyltransferase"/>
    <property type="match status" value="1"/>
</dbReference>
<evidence type="ECO:0000256" key="2">
    <source>
        <dbReference type="ARBA" id="ARBA00012261"/>
    </source>
</evidence>
<dbReference type="InterPro" id="IPR005794">
    <property type="entry name" value="Fmt"/>
</dbReference>
<dbReference type="PROSITE" id="PS00373">
    <property type="entry name" value="GART"/>
    <property type="match status" value="1"/>
</dbReference>
<dbReference type="PANTHER" id="PTHR11138:SF5">
    <property type="entry name" value="METHIONYL-TRNA FORMYLTRANSFERASE, MITOCHONDRIAL"/>
    <property type="match status" value="1"/>
</dbReference>
<name>A0A0R2HHC9_9FIRM</name>
<keyword evidence="3 5" id="KW-0808">Transferase</keyword>
<dbReference type="GO" id="GO:0005829">
    <property type="term" value="C:cytosol"/>
    <property type="evidence" value="ECO:0007669"/>
    <property type="project" value="TreeGrafter"/>
</dbReference>
<protein>
    <recommendedName>
        <fullName evidence="2 5">Methionyl-tRNA formyltransferase</fullName>
        <ecNumber evidence="2 5">2.1.2.9</ecNumber>
    </recommendedName>
</protein>
<comment type="similarity">
    <text evidence="1 5">Belongs to the Fmt family.</text>
</comment>
<dbReference type="EMBL" id="JQBL01000022">
    <property type="protein sequence ID" value="KRN49701.1"/>
    <property type="molecule type" value="Genomic_DNA"/>
</dbReference>
<feature type="binding site" evidence="5">
    <location>
        <begin position="118"/>
        <end position="121"/>
    </location>
    <ligand>
        <name>(6S)-5,6,7,8-tetrahydrofolate</name>
        <dbReference type="ChEBI" id="CHEBI:57453"/>
    </ligand>
</feature>
<dbReference type="AlphaFoldDB" id="A0A0R2HHC9"/>
<dbReference type="Pfam" id="PF00551">
    <property type="entry name" value="Formyl_trans_N"/>
    <property type="match status" value="1"/>
</dbReference>
<dbReference type="SUPFAM" id="SSF50486">
    <property type="entry name" value="FMT C-terminal domain-like"/>
    <property type="match status" value="1"/>
</dbReference>
<comment type="caution">
    <text evidence="8">The sequence shown here is derived from an EMBL/GenBank/DDBJ whole genome shotgun (WGS) entry which is preliminary data.</text>
</comment>